<dbReference type="Pfam" id="PF00067">
    <property type="entry name" value="p450"/>
    <property type="match status" value="1"/>
</dbReference>
<feature type="binding site" description="axial binding residue" evidence="7">
    <location>
        <position position="414"/>
    </location>
    <ligand>
        <name>heme</name>
        <dbReference type="ChEBI" id="CHEBI:30413"/>
    </ligand>
    <ligandPart>
        <name>Fe</name>
        <dbReference type="ChEBI" id="CHEBI:18248"/>
    </ligandPart>
</feature>
<dbReference type="Gene3D" id="1.10.630.10">
    <property type="entry name" value="Cytochrome P450"/>
    <property type="match status" value="1"/>
</dbReference>
<dbReference type="PRINTS" id="PR00465">
    <property type="entry name" value="EP450IV"/>
</dbReference>
<dbReference type="InterPro" id="IPR001128">
    <property type="entry name" value="Cyt_P450"/>
</dbReference>
<keyword evidence="10" id="KW-1185">Reference proteome</keyword>
<sequence>RDIVQFYLGPIRTYLIVGPQNVQALFRNTKSPALSSQKFSLMAMENLMCYTKEDVGKFARDKTGRLAEPNEGTAATHQGPRLWYGMHHHSKTLAQNATTSALTEKFVEFFDERVQEYPLGEEVTVNLYQFMRTKMAGAAIKALAGNALFERVGEEKLLDAFWAYDSIVMRLLYSLPKWLDPEPWRIRARASDLCLDWLQNDFDAVAEPLSEENDVDWHPVMGNRFMRESLVWYKKEGLCDTSRAGQVLGNLLGLNANSIPMAAWALIELIQDKSLWNTVREEAESAVEVNQETGKRNLNAQKLMSLPMLQALYVEILRLHVSVNVTREVVAPTAIIAGYKLPQSSLVQAPTRIAHYNEKAWGRADHPASEFWPYRHIKYVTAQGENGKVTEKPVFVMAAGPSDFFPYGGGVSMCPGRHFAKQEIVAAVALMVVTFDIEMVEWVSLDGKTKSDRPAQEDPKYSGSAAMPPDRDMKVRWRRLA</sequence>
<evidence type="ECO:0000256" key="6">
    <source>
        <dbReference type="ARBA" id="ARBA00023033"/>
    </source>
</evidence>
<evidence type="ECO:0000256" key="8">
    <source>
        <dbReference type="SAM" id="MobiDB-lite"/>
    </source>
</evidence>
<dbReference type="GO" id="GO:0016705">
    <property type="term" value="F:oxidoreductase activity, acting on paired donors, with incorporation or reduction of molecular oxygen"/>
    <property type="evidence" value="ECO:0007669"/>
    <property type="project" value="InterPro"/>
</dbReference>
<dbReference type="PANTHER" id="PTHR24304:SF2">
    <property type="entry name" value="24-HYDROXYCHOLESTEROL 7-ALPHA-HYDROXYLASE"/>
    <property type="match status" value="1"/>
</dbReference>
<evidence type="ECO:0000256" key="7">
    <source>
        <dbReference type="PIRSR" id="PIRSR602403-1"/>
    </source>
</evidence>
<feature type="region of interest" description="Disordered" evidence="8">
    <location>
        <begin position="448"/>
        <end position="481"/>
    </location>
</feature>
<dbReference type="InterPro" id="IPR002403">
    <property type="entry name" value="Cyt_P450_E_grp-IV"/>
</dbReference>
<evidence type="ECO:0000256" key="2">
    <source>
        <dbReference type="ARBA" id="ARBA00010617"/>
    </source>
</evidence>
<dbReference type="CDD" id="cd11040">
    <property type="entry name" value="CYP7_CYP8-like"/>
    <property type="match status" value="1"/>
</dbReference>
<dbReference type="SUPFAM" id="SSF48264">
    <property type="entry name" value="Cytochrome P450"/>
    <property type="match status" value="1"/>
</dbReference>
<feature type="non-terminal residue" evidence="9">
    <location>
        <position position="481"/>
    </location>
</feature>
<dbReference type="Proteomes" id="UP001174936">
    <property type="component" value="Unassembled WGS sequence"/>
</dbReference>
<keyword evidence="4 7" id="KW-0479">Metal-binding</keyword>
<evidence type="ECO:0000256" key="4">
    <source>
        <dbReference type="ARBA" id="ARBA00022723"/>
    </source>
</evidence>
<dbReference type="AlphaFoldDB" id="A0AA39YBW0"/>
<keyword evidence="6" id="KW-0560">Oxidoreductase</keyword>
<protein>
    <submittedName>
        <fullName evidence="9">Cytochrome P450</fullName>
    </submittedName>
</protein>
<organism evidence="9 10">
    <name type="scientific">Cercophora newfieldiana</name>
    <dbReference type="NCBI Taxonomy" id="92897"/>
    <lineage>
        <taxon>Eukaryota</taxon>
        <taxon>Fungi</taxon>
        <taxon>Dikarya</taxon>
        <taxon>Ascomycota</taxon>
        <taxon>Pezizomycotina</taxon>
        <taxon>Sordariomycetes</taxon>
        <taxon>Sordariomycetidae</taxon>
        <taxon>Sordariales</taxon>
        <taxon>Lasiosphaeriaceae</taxon>
        <taxon>Cercophora</taxon>
    </lineage>
</organism>
<proteinExistence type="inferred from homology"/>
<evidence type="ECO:0000256" key="3">
    <source>
        <dbReference type="ARBA" id="ARBA00022617"/>
    </source>
</evidence>
<keyword evidence="3 7" id="KW-0349">Heme</keyword>
<keyword evidence="6" id="KW-0503">Monooxygenase</keyword>
<dbReference type="EMBL" id="JAULSV010000003">
    <property type="protein sequence ID" value="KAK0649783.1"/>
    <property type="molecule type" value="Genomic_DNA"/>
</dbReference>
<comment type="cofactor">
    <cofactor evidence="1 7">
        <name>heme</name>
        <dbReference type="ChEBI" id="CHEBI:30413"/>
    </cofactor>
</comment>
<evidence type="ECO:0000256" key="1">
    <source>
        <dbReference type="ARBA" id="ARBA00001971"/>
    </source>
</evidence>
<dbReference type="GO" id="GO:0020037">
    <property type="term" value="F:heme binding"/>
    <property type="evidence" value="ECO:0007669"/>
    <property type="project" value="InterPro"/>
</dbReference>
<dbReference type="GO" id="GO:0008395">
    <property type="term" value="F:steroid hydroxylase activity"/>
    <property type="evidence" value="ECO:0007669"/>
    <property type="project" value="TreeGrafter"/>
</dbReference>
<evidence type="ECO:0000256" key="5">
    <source>
        <dbReference type="ARBA" id="ARBA00023004"/>
    </source>
</evidence>
<comment type="caution">
    <text evidence="9">The sequence shown here is derived from an EMBL/GenBank/DDBJ whole genome shotgun (WGS) entry which is preliminary data.</text>
</comment>
<comment type="similarity">
    <text evidence="2">Belongs to the cytochrome P450 family.</text>
</comment>
<accession>A0AA39YBW0</accession>
<name>A0AA39YBW0_9PEZI</name>
<keyword evidence="5 7" id="KW-0408">Iron</keyword>
<dbReference type="InterPro" id="IPR036396">
    <property type="entry name" value="Cyt_P450_sf"/>
</dbReference>
<feature type="compositionally biased region" description="Basic and acidic residues" evidence="8">
    <location>
        <begin position="448"/>
        <end position="460"/>
    </location>
</feature>
<evidence type="ECO:0000313" key="10">
    <source>
        <dbReference type="Proteomes" id="UP001174936"/>
    </source>
</evidence>
<evidence type="ECO:0000313" key="9">
    <source>
        <dbReference type="EMBL" id="KAK0649783.1"/>
    </source>
</evidence>
<dbReference type="PANTHER" id="PTHR24304">
    <property type="entry name" value="CYTOCHROME P450 FAMILY 7"/>
    <property type="match status" value="1"/>
</dbReference>
<reference evidence="9" key="1">
    <citation type="submission" date="2023-06" db="EMBL/GenBank/DDBJ databases">
        <title>Genome-scale phylogeny and comparative genomics of the fungal order Sordariales.</title>
        <authorList>
            <consortium name="Lawrence Berkeley National Laboratory"/>
            <person name="Hensen N."/>
            <person name="Bonometti L."/>
            <person name="Westerberg I."/>
            <person name="Brannstrom I.O."/>
            <person name="Guillou S."/>
            <person name="Cros-Aarteil S."/>
            <person name="Calhoun S."/>
            <person name="Haridas S."/>
            <person name="Kuo A."/>
            <person name="Mondo S."/>
            <person name="Pangilinan J."/>
            <person name="Riley R."/>
            <person name="Labutti K."/>
            <person name="Andreopoulos B."/>
            <person name="Lipzen A."/>
            <person name="Chen C."/>
            <person name="Yanf M."/>
            <person name="Daum C."/>
            <person name="Ng V."/>
            <person name="Clum A."/>
            <person name="Steindorff A."/>
            <person name="Ohm R."/>
            <person name="Martin F."/>
            <person name="Silar P."/>
            <person name="Natvig D."/>
            <person name="Lalanne C."/>
            <person name="Gautier V."/>
            <person name="Ament-Velasquez S.L."/>
            <person name="Kruys A."/>
            <person name="Hutchinson M.I."/>
            <person name="Powell A.J."/>
            <person name="Barry K."/>
            <person name="Miller A.N."/>
            <person name="Grigoriev I.V."/>
            <person name="Debuchy R."/>
            <person name="Gladieux P."/>
            <person name="Thoren M.H."/>
            <person name="Johannesson H."/>
        </authorList>
    </citation>
    <scope>NUCLEOTIDE SEQUENCE</scope>
    <source>
        <strain evidence="9">SMH2532-1</strain>
    </source>
</reference>
<gene>
    <name evidence="9" type="ORF">B0T16DRAFT_327561</name>
</gene>
<dbReference type="GO" id="GO:0005506">
    <property type="term" value="F:iron ion binding"/>
    <property type="evidence" value="ECO:0007669"/>
    <property type="project" value="InterPro"/>
</dbReference>
<dbReference type="InterPro" id="IPR050529">
    <property type="entry name" value="CYP450_sterol_14alpha_dmase"/>
</dbReference>